<dbReference type="AlphaFoldDB" id="A0ABD1GL19"/>
<evidence type="ECO:0000313" key="2">
    <source>
        <dbReference type="Proteomes" id="UP001567538"/>
    </source>
</evidence>
<dbReference type="PANTHER" id="PTHR37232:SF2">
    <property type="entry name" value="FAS1 DOMAIN-CONTAINING PROTEIN"/>
    <property type="match status" value="1"/>
</dbReference>
<gene>
    <name evidence="1" type="ORF">AAHA92_21628</name>
</gene>
<sequence>MRRRKLGNMKLKNRLKVVCAIVTVSFIITQIFTAFQLISMPRSTTPSTKTSELSERASIGEFGETVIKLLPEDLAFTLFLLSEEAIRRDLRLKRKDSDSYAVLTRVLGFSFMPSKDLDGNLMVNGVVSEEVDLRFGEIIVHVMDGVVMDAEFEQSVRQDDDDFD</sequence>
<evidence type="ECO:0000313" key="1">
    <source>
        <dbReference type="EMBL" id="KAL1544825.1"/>
    </source>
</evidence>
<name>A0ABD1GL19_SALDI</name>
<reference evidence="1 2" key="1">
    <citation type="submission" date="2024-06" db="EMBL/GenBank/DDBJ databases">
        <title>A chromosome level genome sequence of Diviner's sage (Salvia divinorum).</title>
        <authorList>
            <person name="Ford S.A."/>
            <person name="Ro D.-K."/>
            <person name="Ness R.W."/>
            <person name="Phillips M.A."/>
        </authorList>
    </citation>
    <scope>NUCLEOTIDE SEQUENCE [LARGE SCALE GENOMIC DNA]</scope>
    <source>
        <strain evidence="1">SAF-2024a</strain>
        <tissue evidence="1">Leaf</tissue>
    </source>
</reference>
<protein>
    <recommendedName>
        <fullName evidence="3">FAS1 domain-containing protein</fullName>
    </recommendedName>
</protein>
<keyword evidence="2" id="KW-1185">Reference proteome</keyword>
<dbReference type="PANTHER" id="PTHR37232">
    <property type="entry name" value="FASCICLIN DOMAIN PROTEIN"/>
    <property type="match status" value="1"/>
</dbReference>
<accession>A0ABD1GL19</accession>
<dbReference type="Proteomes" id="UP001567538">
    <property type="component" value="Unassembled WGS sequence"/>
</dbReference>
<organism evidence="1 2">
    <name type="scientific">Salvia divinorum</name>
    <name type="common">Maria pastora</name>
    <name type="synonym">Diviner's sage</name>
    <dbReference type="NCBI Taxonomy" id="28513"/>
    <lineage>
        <taxon>Eukaryota</taxon>
        <taxon>Viridiplantae</taxon>
        <taxon>Streptophyta</taxon>
        <taxon>Embryophyta</taxon>
        <taxon>Tracheophyta</taxon>
        <taxon>Spermatophyta</taxon>
        <taxon>Magnoliopsida</taxon>
        <taxon>eudicotyledons</taxon>
        <taxon>Gunneridae</taxon>
        <taxon>Pentapetalae</taxon>
        <taxon>asterids</taxon>
        <taxon>lamiids</taxon>
        <taxon>Lamiales</taxon>
        <taxon>Lamiaceae</taxon>
        <taxon>Nepetoideae</taxon>
        <taxon>Mentheae</taxon>
        <taxon>Salviinae</taxon>
        <taxon>Salvia</taxon>
        <taxon>Salvia subgen. Calosphace</taxon>
    </lineage>
</organism>
<proteinExistence type="predicted"/>
<evidence type="ECO:0008006" key="3">
    <source>
        <dbReference type="Google" id="ProtNLM"/>
    </source>
</evidence>
<dbReference type="EMBL" id="JBEAFC010000008">
    <property type="protein sequence ID" value="KAL1544825.1"/>
    <property type="molecule type" value="Genomic_DNA"/>
</dbReference>
<comment type="caution">
    <text evidence="1">The sequence shown here is derived from an EMBL/GenBank/DDBJ whole genome shotgun (WGS) entry which is preliminary data.</text>
</comment>